<accession>A0ABQ3ZRQ1</accession>
<dbReference type="RefSeq" id="WP_203838389.1">
    <property type="nucleotide sequence ID" value="NZ_BAAATV010000026.1"/>
</dbReference>
<protein>
    <recommendedName>
        <fullName evidence="1">Polymerase nucleotidyl transferase domain-containing protein</fullName>
    </recommendedName>
</protein>
<dbReference type="InterPro" id="IPR043519">
    <property type="entry name" value="NT_sf"/>
</dbReference>
<dbReference type="Gene3D" id="3.30.460.10">
    <property type="entry name" value="Beta Polymerase, domain 2"/>
    <property type="match status" value="1"/>
</dbReference>
<gene>
    <name evidence="2" type="ORF">Ahu01nite_043600</name>
</gene>
<feature type="domain" description="Polymerase nucleotidyl transferase" evidence="1">
    <location>
        <begin position="18"/>
        <end position="51"/>
    </location>
</feature>
<name>A0ABQ3ZRQ1_9ACTN</name>
<keyword evidence="3" id="KW-1185">Reference proteome</keyword>
<organism evidence="2 3">
    <name type="scientific">Winogradskya humida</name>
    <dbReference type="NCBI Taxonomy" id="113566"/>
    <lineage>
        <taxon>Bacteria</taxon>
        <taxon>Bacillati</taxon>
        <taxon>Actinomycetota</taxon>
        <taxon>Actinomycetes</taxon>
        <taxon>Micromonosporales</taxon>
        <taxon>Micromonosporaceae</taxon>
        <taxon>Winogradskya</taxon>
    </lineage>
</organism>
<proteinExistence type="predicted"/>
<sequence>MISDVRLTGLAERLVAVPGVAGVVLGGSRARGTHTADSDTDLGLYYRGPVDVEALNVLAREVGGPAARVTAPGEWGPWVDGGGWLTVDGGAVDWIYRDLDRVADCWARAERGHYAFHTQVGHPLGVADFAYAGEVALARILADPSGELADLRERARVYPSALRDALVEGLWEADFLVGVAGKAAPRGDSAYIAGCLFRVVGVCVHALHGAAGRWLINEKGAVASAAALPGAPGQFRERVDRLFAGIDGDPVHLSAALATAADLVLETADACAMMTR</sequence>
<comment type="caution">
    <text evidence="2">The sequence shown here is derived from an EMBL/GenBank/DDBJ whole genome shotgun (WGS) entry which is preliminary data.</text>
</comment>
<dbReference type="SUPFAM" id="SSF81301">
    <property type="entry name" value="Nucleotidyltransferase"/>
    <property type="match status" value="1"/>
</dbReference>
<evidence type="ECO:0000259" key="1">
    <source>
        <dbReference type="Pfam" id="PF01909"/>
    </source>
</evidence>
<dbReference type="InterPro" id="IPR002934">
    <property type="entry name" value="Polymerase_NTP_transf_dom"/>
</dbReference>
<evidence type="ECO:0000313" key="2">
    <source>
        <dbReference type="EMBL" id="GIE21258.1"/>
    </source>
</evidence>
<dbReference type="Proteomes" id="UP000603200">
    <property type="component" value="Unassembled WGS sequence"/>
</dbReference>
<dbReference type="CDD" id="cd05403">
    <property type="entry name" value="NT_KNTase_like"/>
    <property type="match status" value="1"/>
</dbReference>
<dbReference type="Pfam" id="PF01909">
    <property type="entry name" value="NTP_transf_2"/>
    <property type="match status" value="1"/>
</dbReference>
<evidence type="ECO:0000313" key="3">
    <source>
        <dbReference type="Proteomes" id="UP000603200"/>
    </source>
</evidence>
<reference evidence="2 3" key="1">
    <citation type="submission" date="2021-01" db="EMBL/GenBank/DDBJ databases">
        <title>Whole genome shotgun sequence of Actinoplanes humidus NBRC 14915.</title>
        <authorList>
            <person name="Komaki H."/>
            <person name="Tamura T."/>
        </authorList>
    </citation>
    <scope>NUCLEOTIDE SEQUENCE [LARGE SCALE GENOMIC DNA]</scope>
    <source>
        <strain evidence="2 3">NBRC 14915</strain>
    </source>
</reference>
<dbReference type="EMBL" id="BOMN01000056">
    <property type="protein sequence ID" value="GIE21258.1"/>
    <property type="molecule type" value="Genomic_DNA"/>
</dbReference>